<comment type="similarity">
    <text evidence="1 3">Belongs to the 3-oxoacid CoA-transferase family.</text>
</comment>
<evidence type="ECO:0000313" key="5">
    <source>
        <dbReference type="Proteomes" id="UP001235547"/>
    </source>
</evidence>
<dbReference type="InterPro" id="IPR037171">
    <property type="entry name" value="NagB/RpiA_transferase-like"/>
</dbReference>
<dbReference type="Gene3D" id="3.40.1080.10">
    <property type="entry name" value="Glutaconate Coenzyme A-transferase"/>
    <property type="match status" value="2"/>
</dbReference>
<protein>
    <recommendedName>
        <fullName evidence="3">Acetate CoA-transferase YdiF</fullName>
        <ecNumber evidence="3">2.8.3.8</ecNumber>
    </recommendedName>
</protein>
<dbReference type="PROSITE" id="PS51257">
    <property type="entry name" value="PROKAR_LIPOPROTEIN"/>
    <property type="match status" value="1"/>
</dbReference>
<dbReference type="PIRSF" id="PIRSF000858">
    <property type="entry name" value="SCOT-t"/>
    <property type="match status" value="1"/>
</dbReference>
<keyword evidence="5" id="KW-1185">Reference proteome</keyword>
<dbReference type="SMART" id="SM00882">
    <property type="entry name" value="CoA_trans"/>
    <property type="match status" value="1"/>
</dbReference>
<dbReference type="Pfam" id="PF01144">
    <property type="entry name" value="CoA_trans"/>
    <property type="match status" value="1"/>
</dbReference>
<dbReference type="GO" id="GO:0016740">
    <property type="term" value="F:transferase activity"/>
    <property type="evidence" value="ECO:0007669"/>
    <property type="project" value="UniProtKB-KW"/>
</dbReference>
<keyword evidence="2 3" id="KW-0808">Transferase</keyword>
<dbReference type="InterPro" id="IPR014388">
    <property type="entry name" value="3-oxoacid_CoA-transferase"/>
</dbReference>
<dbReference type="PANTHER" id="PTHR43293">
    <property type="entry name" value="ACETATE COA-TRANSFERASE YDIF"/>
    <property type="match status" value="1"/>
</dbReference>
<name>A0ABY8D2X8_9HYPH</name>
<dbReference type="Proteomes" id="UP001235547">
    <property type="component" value="Chromosome 1"/>
</dbReference>
<organism evidence="4 5">
    <name type="scientific">Sinorhizobium numidicum</name>
    <dbReference type="NCBI Taxonomy" id="680248"/>
    <lineage>
        <taxon>Bacteria</taxon>
        <taxon>Pseudomonadati</taxon>
        <taxon>Pseudomonadota</taxon>
        <taxon>Alphaproteobacteria</taxon>
        <taxon>Hyphomicrobiales</taxon>
        <taxon>Rhizobiaceae</taxon>
        <taxon>Sinorhizobium/Ensifer group</taxon>
        <taxon>Sinorhizobium</taxon>
    </lineage>
</organism>
<dbReference type="InterPro" id="IPR004165">
    <property type="entry name" value="CoA_trans_fam_I"/>
</dbReference>
<dbReference type="SUPFAM" id="SSF100950">
    <property type="entry name" value="NagB/RpiA/CoA transferase-like"/>
    <property type="match status" value="2"/>
</dbReference>
<comment type="catalytic activity">
    <reaction evidence="3">
        <text>an acyl-CoA + acetate = a carboxylate + acetyl-CoA</text>
        <dbReference type="Rhea" id="RHEA:13381"/>
        <dbReference type="ChEBI" id="CHEBI:29067"/>
        <dbReference type="ChEBI" id="CHEBI:30089"/>
        <dbReference type="ChEBI" id="CHEBI:57288"/>
        <dbReference type="ChEBI" id="CHEBI:58342"/>
        <dbReference type="EC" id="2.8.3.8"/>
    </reaction>
</comment>
<dbReference type="EC" id="2.8.3.8" evidence="3"/>
<gene>
    <name evidence="4" type="ORF">PYH38_002869</name>
</gene>
<dbReference type="RefSeq" id="WP_280734921.1">
    <property type="nucleotide sequence ID" value="NZ_CP120368.1"/>
</dbReference>
<accession>A0ABY8D2X8</accession>
<dbReference type="EMBL" id="CP120371">
    <property type="protein sequence ID" value="WEX84032.1"/>
    <property type="molecule type" value="Genomic_DNA"/>
</dbReference>
<proteinExistence type="inferred from homology"/>
<reference evidence="4 5" key="1">
    <citation type="submission" date="2023-03" db="EMBL/GenBank/DDBJ databases">
        <authorList>
            <person name="Kaur S."/>
            <person name="Espinosa-Saiz D."/>
            <person name="Velazquez E."/>
            <person name="Menendez E."/>
            <person name="diCenzo G.C."/>
        </authorList>
    </citation>
    <scope>NUCLEOTIDE SEQUENCE [LARGE SCALE GENOMIC DNA]</scope>
    <source>
        <strain evidence="4 5">LMG 27395</strain>
    </source>
</reference>
<evidence type="ECO:0000256" key="1">
    <source>
        <dbReference type="ARBA" id="ARBA00007154"/>
    </source>
</evidence>
<sequence>MSKHISPAEAAGLIPDGAIVSVSSSSGLGCPDLMLKAIGDRFDATGHPRGLTTLHPIAAGDMSGIKGVDYIAKKGLLKTIIGGSYPSGPSSAEPPLIWQMIGADEVAAYNIPSGILFDMHREAAAKRPGVMTKVGLDTFADPSREGCAMNASAAAEPVVKKIAFEGEDWLYFKAIAPQVAIIRATTADERGNLTYEHEGAYLGGLDQALAARNNGGIVIAQVKRIAKGGTLKPHDVRVPSMLVDHIVVDPDQKQTTQTLYDPAISGEIFRPLDSFRVPEFNIQKVIARRVAQELEAGSAVNLGFGISANVPRILLEEGLHGAVTWVIEQGAVGGVPLLDFAFGCASNADAFMPSPYQFTYFQGAGFDASLLSFLEIDRTGSVNVSKLSFRPHVTAGAGGFVDITARAKKIVFSGMFNAGAKLSVAEGRLVIEKEGKLKKLVNQVEHVTFSGRRAVEQRQDITYVTERCVMKLTPEGLVLTEIAPGADLQTDILDQSEFPLTVSDRLKRMDAALFHEAPFGLALPAKARRSIAGGANG</sequence>
<evidence type="ECO:0000313" key="4">
    <source>
        <dbReference type="EMBL" id="WEX84032.1"/>
    </source>
</evidence>
<evidence type="ECO:0000256" key="2">
    <source>
        <dbReference type="ARBA" id="ARBA00022679"/>
    </source>
</evidence>
<evidence type="ECO:0000256" key="3">
    <source>
        <dbReference type="PIRNR" id="PIRNR000858"/>
    </source>
</evidence>
<comment type="function">
    <text evidence="3">CoA transferase having broad substrate specificity for short-chain acyl-CoA thioesters with the activity decreasing when the length of the carboxylic acid chain exceeds four carbons.</text>
</comment>
<dbReference type="PANTHER" id="PTHR43293:SF1">
    <property type="entry name" value="ACETATE COA-TRANSFERASE YDIF"/>
    <property type="match status" value="1"/>
</dbReference>